<evidence type="ECO:0000256" key="1">
    <source>
        <dbReference type="ARBA" id="ARBA00007125"/>
    </source>
</evidence>
<dbReference type="Gene3D" id="3.30.420.40">
    <property type="match status" value="1"/>
</dbReference>
<dbReference type="KEGG" id="hhg:XM38_001830"/>
<dbReference type="EMBL" id="CP021983">
    <property type="protein sequence ID" value="ASC69256.1"/>
    <property type="molecule type" value="Genomic_DNA"/>
</dbReference>
<dbReference type="InterPro" id="IPR050273">
    <property type="entry name" value="GppA/Ppx_hydrolase"/>
</dbReference>
<evidence type="ECO:0000259" key="2">
    <source>
        <dbReference type="Pfam" id="PF02541"/>
    </source>
</evidence>
<evidence type="ECO:0000313" key="4">
    <source>
        <dbReference type="Proteomes" id="UP000191901"/>
    </source>
</evidence>
<dbReference type="CDD" id="cd24054">
    <property type="entry name" value="ASKHA_NBD_AaPPX-GppA_MtPPX2-like"/>
    <property type="match status" value="1"/>
</dbReference>
<dbReference type="InterPro" id="IPR003695">
    <property type="entry name" value="Ppx_GppA_N"/>
</dbReference>
<dbReference type="Proteomes" id="UP000191901">
    <property type="component" value="Chromosome"/>
</dbReference>
<reference evidence="3 4" key="1">
    <citation type="journal article" date="2016" name="Biochim. Biophys. Acta">
        <title>Characterization of red-shifted phycobilisomes isolated from the chlorophyll f-containing cyanobacterium Halomicronema hongdechloris.</title>
        <authorList>
            <person name="Li Y."/>
            <person name="Lin Y."/>
            <person name="Garvey C.J."/>
            <person name="Birch D."/>
            <person name="Corkery R.W."/>
            <person name="Loughlin P.C."/>
            <person name="Scheer H."/>
            <person name="Willows R.D."/>
            <person name="Chen M."/>
        </authorList>
    </citation>
    <scope>NUCLEOTIDE SEQUENCE [LARGE SCALE GENOMIC DNA]</scope>
    <source>
        <strain evidence="3 4">C2206</strain>
    </source>
</reference>
<name>A0A1Z3HG68_9CYAN</name>
<dbReference type="Gene3D" id="3.30.420.150">
    <property type="entry name" value="Exopolyphosphatase. Domain 2"/>
    <property type="match status" value="1"/>
</dbReference>
<dbReference type="Pfam" id="PF02541">
    <property type="entry name" value="Ppx-GppA"/>
    <property type="match status" value="1"/>
</dbReference>
<comment type="similarity">
    <text evidence="1">Belongs to the GppA/Ppx family.</text>
</comment>
<accession>A0A1Z3HG68</accession>
<dbReference type="SUPFAM" id="SSF53067">
    <property type="entry name" value="Actin-like ATPase domain"/>
    <property type="match status" value="2"/>
</dbReference>
<dbReference type="PANTHER" id="PTHR30005:SF0">
    <property type="entry name" value="RETROGRADE REGULATION PROTEIN 2"/>
    <property type="match status" value="1"/>
</dbReference>
<keyword evidence="4" id="KW-1185">Reference proteome</keyword>
<feature type="domain" description="Ppx/GppA phosphatase N-terminal" evidence="2">
    <location>
        <begin position="32"/>
        <end position="308"/>
    </location>
</feature>
<protein>
    <submittedName>
        <fullName evidence="3">Bifunctional 3-dehydroquinate synthase/phosphatase</fullName>
    </submittedName>
</protein>
<organism evidence="3 4">
    <name type="scientific">Halomicronema hongdechloris C2206</name>
    <dbReference type="NCBI Taxonomy" id="1641165"/>
    <lineage>
        <taxon>Bacteria</taxon>
        <taxon>Bacillati</taxon>
        <taxon>Cyanobacteriota</taxon>
        <taxon>Cyanophyceae</taxon>
        <taxon>Nodosilineales</taxon>
        <taxon>Nodosilineaceae</taxon>
        <taxon>Halomicronema</taxon>
    </lineage>
</organism>
<dbReference type="AlphaFoldDB" id="A0A1Z3HG68"/>
<dbReference type="OrthoDB" id="9807195at2"/>
<proteinExistence type="inferred from homology"/>
<evidence type="ECO:0000313" key="3">
    <source>
        <dbReference type="EMBL" id="ASC69256.1"/>
    </source>
</evidence>
<gene>
    <name evidence="3" type="primary">aroB_1</name>
    <name evidence="3" type="ORF">XM38_001830</name>
</gene>
<dbReference type="InterPro" id="IPR043129">
    <property type="entry name" value="ATPase_NBD"/>
</dbReference>
<dbReference type="PANTHER" id="PTHR30005">
    <property type="entry name" value="EXOPOLYPHOSPHATASE"/>
    <property type="match status" value="1"/>
</dbReference>
<dbReference type="STRING" id="1641165.XM38_16020"/>
<sequence>MQTGTLGDVRMPTAPIAPLAAIDIGSHSALLLIAQYRHGHLDPVVDLARTTHLGEGVVASGQLSEAAMARTLMVLRDYGQILSQYGVDHPVCYGTAALRQAQNTATLQQRVQQELGWSIRVLSGEEEAHYTFRGATAQIPAGGAVVIDIGGGSTEVVMGQQGHIEASWSLPVGAVSLRERFEICDRIPGPIAQAMDVYLAQVFQSIPATTLPLLVTGGTPTTLAALMLNLATYDSRRIDGHCFELEDFEMLYDELNHLSLHQRADLPAMELGRAMVILPALRLLITLMRQLRSLHLTVTVRGPRYGILL</sequence>